<evidence type="ECO:0000313" key="2">
    <source>
        <dbReference type="Proteomes" id="UP000487268"/>
    </source>
</evidence>
<reference evidence="1 2" key="1">
    <citation type="submission" date="2019-10" db="EMBL/GenBank/DDBJ databases">
        <title>Actinomadura rubteroloni sp. nov. and Actinomadura macrotermitis sp. nov., isolated from the gut of fungus growing-termite Macrotermes natalensis.</title>
        <authorList>
            <person name="Benndorf R."/>
            <person name="Martin K."/>
            <person name="Kuefner M."/>
            <person name="De Beer W."/>
            <person name="Kaster A.-K."/>
            <person name="Vollmers J."/>
            <person name="Poulsen M."/>
            <person name="Beemelmanns C."/>
        </authorList>
    </citation>
    <scope>NUCLEOTIDE SEQUENCE [LARGE SCALE GENOMIC DNA]</scope>
    <source>
        <strain evidence="1 2">RB68</strain>
    </source>
</reference>
<evidence type="ECO:0000313" key="1">
    <source>
        <dbReference type="EMBL" id="MQY05029.1"/>
    </source>
</evidence>
<organism evidence="1 2">
    <name type="scientific">Actinomadura macrotermitis</name>
    <dbReference type="NCBI Taxonomy" id="2585200"/>
    <lineage>
        <taxon>Bacteria</taxon>
        <taxon>Bacillati</taxon>
        <taxon>Actinomycetota</taxon>
        <taxon>Actinomycetes</taxon>
        <taxon>Streptosporangiales</taxon>
        <taxon>Thermomonosporaceae</taxon>
        <taxon>Actinomadura</taxon>
    </lineage>
</organism>
<dbReference type="AlphaFoldDB" id="A0A7K0BV17"/>
<keyword evidence="2" id="KW-1185">Reference proteome</keyword>
<dbReference type="Proteomes" id="UP000487268">
    <property type="component" value="Unassembled WGS sequence"/>
</dbReference>
<proteinExistence type="predicted"/>
<dbReference type="EMBL" id="WEGH01000002">
    <property type="protein sequence ID" value="MQY05029.1"/>
    <property type="molecule type" value="Genomic_DNA"/>
</dbReference>
<sequence length="332" mass="36510">MNQPTLSTETTPRACHERLLVLDHHPWYEAPPRYEDRVRGLLGGWYPHVLGHTELAGLTAETLAPVIRPGDVVVAPLMSGALLLPVLRRLCDEAGAHLLLLPMSKHPFVTLSADPPEALQAACTDYARSSAGLSDLPAVLRRLTGRSTRVIFADSNSATGRDALLFRELCTDWLGRAPDYAFAVLVNEIGVDEDTAPGWRSGRKALRPDRSGIVLSGSTTRYLSHLRFLTRTWEEQVDTARAVRAAHPELTAYWDTISEQLRYIHGHRASTLAIHRERLHVRTAQDEDEATTAAVHAALTGLDAAAPLRPRDPGERGPLLRHWTTALAGDVV</sequence>
<name>A0A7K0BV17_9ACTN</name>
<dbReference type="RefSeq" id="WP_194293323.1">
    <property type="nucleotide sequence ID" value="NZ_WEGH01000002.1"/>
</dbReference>
<gene>
    <name evidence="1" type="ORF">ACRB68_30920</name>
</gene>
<comment type="caution">
    <text evidence="1">The sequence shown here is derived from an EMBL/GenBank/DDBJ whole genome shotgun (WGS) entry which is preliminary data.</text>
</comment>
<accession>A0A7K0BV17</accession>
<protein>
    <submittedName>
        <fullName evidence="1">Uncharacterized protein</fullName>
    </submittedName>
</protein>